<protein>
    <submittedName>
        <fullName evidence="2">DUF1801 domain-containing protein</fullName>
    </submittedName>
</protein>
<dbReference type="SUPFAM" id="SSF159888">
    <property type="entry name" value="YdhG-like"/>
    <property type="match status" value="1"/>
</dbReference>
<dbReference type="OrthoDB" id="115213at2"/>
<dbReference type="RefSeq" id="WP_107216315.1">
    <property type="nucleotide sequence ID" value="NZ_KZ686270.1"/>
</dbReference>
<gene>
    <name evidence="2" type="ORF">C7T94_15460</name>
</gene>
<dbReference type="AlphaFoldDB" id="A0A2T3HIC0"/>
<reference evidence="2 3" key="1">
    <citation type="submission" date="2018-03" db="EMBL/GenBank/DDBJ databases">
        <authorList>
            <person name="Keele B.F."/>
        </authorList>
    </citation>
    <scope>NUCLEOTIDE SEQUENCE [LARGE SCALE GENOMIC DNA]</scope>
    <source>
        <strain evidence="2 3">YL28-9</strain>
    </source>
</reference>
<proteinExistence type="predicted"/>
<dbReference type="Gene3D" id="3.90.1150.200">
    <property type="match status" value="1"/>
</dbReference>
<name>A0A2T3HIC0_9SPHI</name>
<dbReference type="Proteomes" id="UP000240912">
    <property type="component" value="Unassembled WGS sequence"/>
</dbReference>
<comment type="caution">
    <text evidence="2">The sequence shown here is derived from an EMBL/GenBank/DDBJ whole genome shotgun (WGS) entry which is preliminary data.</text>
</comment>
<keyword evidence="3" id="KW-1185">Reference proteome</keyword>
<evidence type="ECO:0000259" key="1">
    <source>
        <dbReference type="Pfam" id="PF08818"/>
    </source>
</evidence>
<evidence type="ECO:0000313" key="3">
    <source>
        <dbReference type="Proteomes" id="UP000240912"/>
    </source>
</evidence>
<dbReference type="EMBL" id="PYLS01000006">
    <property type="protein sequence ID" value="PST82196.1"/>
    <property type="molecule type" value="Genomic_DNA"/>
</dbReference>
<dbReference type="InterPro" id="IPR014922">
    <property type="entry name" value="YdhG-like"/>
</dbReference>
<sequence length="118" mass="13427">METATVYTANNGSPAAFKAVIHRLNELCRQKLKGYDEGICYGMPAYKRNGVPELAFDFRDNCLKLYVMKHDLLNRFRQQLRGLSIGKGCIWFTRPEDLDFDVIGHILDTICGSSRTAH</sequence>
<accession>A0A2T3HIC0</accession>
<evidence type="ECO:0000313" key="2">
    <source>
        <dbReference type="EMBL" id="PST82196.1"/>
    </source>
</evidence>
<dbReference type="Pfam" id="PF08818">
    <property type="entry name" value="DUF1801"/>
    <property type="match status" value="1"/>
</dbReference>
<feature type="domain" description="YdhG-like" evidence="1">
    <location>
        <begin position="18"/>
        <end position="107"/>
    </location>
</feature>
<organism evidence="2 3">
    <name type="scientific">Pedobacter yulinensis</name>
    <dbReference type="NCBI Taxonomy" id="2126353"/>
    <lineage>
        <taxon>Bacteria</taxon>
        <taxon>Pseudomonadati</taxon>
        <taxon>Bacteroidota</taxon>
        <taxon>Sphingobacteriia</taxon>
        <taxon>Sphingobacteriales</taxon>
        <taxon>Sphingobacteriaceae</taxon>
        <taxon>Pedobacter</taxon>
    </lineage>
</organism>